<proteinExistence type="predicted"/>
<dbReference type="PANTHER" id="PTHR45947">
    <property type="entry name" value="SULFOQUINOVOSYL TRANSFERASE SQD2"/>
    <property type="match status" value="1"/>
</dbReference>
<evidence type="ECO:0000259" key="2">
    <source>
        <dbReference type="Pfam" id="PF13439"/>
    </source>
</evidence>
<evidence type="ECO:0000313" key="4">
    <source>
        <dbReference type="Proteomes" id="UP000736328"/>
    </source>
</evidence>
<sequence>MRVLHIVTAFPRHEQDVITPWLVEMLKKLKVQGAEVEVFTSSYQGLSDQTLFGIPVHRFRYFFSPWENLTHEEMAIDRMTRSPLYKILPGFYLIGGLIGALKLCRRNKYDVIHVHWPMPHAVFGWAAKKACRARLVTTFYGAELRWVKNLLPFLKWFLRWAIKISDRVAAISTFTASEVKSISDVPVEVIPYTVGFPTNSKFKIQNSKFGEPVILTVGRMVERKGVRYLIEAMQQLPQARLEVVGGGPLLEELQSLTKHLGVADRVRFAGKISEQELIDHYRRAAVYVQPGIIDARGDTEMLGVALLEAMNYHVPVIGSDLGGITDIIIHEKTGLLVPQKDPQALARAIQRILSEKGLGTKLADEAYRHLTTNFSWDNIVSRWMAIYRS</sequence>
<evidence type="ECO:0000259" key="1">
    <source>
        <dbReference type="Pfam" id="PF00534"/>
    </source>
</evidence>
<gene>
    <name evidence="3" type="ORF">HY768_08425</name>
</gene>
<dbReference type="CDD" id="cd03801">
    <property type="entry name" value="GT4_PimA-like"/>
    <property type="match status" value="1"/>
</dbReference>
<dbReference type="InterPro" id="IPR028098">
    <property type="entry name" value="Glyco_trans_4-like_N"/>
</dbReference>
<reference evidence="3" key="1">
    <citation type="submission" date="2020-07" db="EMBL/GenBank/DDBJ databases">
        <title>Huge and variable diversity of episymbiotic CPR bacteria and DPANN archaea in groundwater ecosystems.</title>
        <authorList>
            <person name="He C.Y."/>
            <person name="Keren R."/>
            <person name="Whittaker M."/>
            <person name="Farag I.F."/>
            <person name="Doudna J."/>
            <person name="Cate J.H.D."/>
            <person name="Banfield J.F."/>
        </authorList>
    </citation>
    <scope>NUCLEOTIDE SEQUENCE</scope>
    <source>
        <strain evidence="3">NC_groundwater_1520_Pr4_B-0.1um_53_5</strain>
    </source>
</reference>
<dbReference type="SUPFAM" id="SSF53756">
    <property type="entry name" value="UDP-Glycosyltransferase/glycogen phosphorylase"/>
    <property type="match status" value="1"/>
</dbReference>
<organism evidence="3 4">
    <name type="scientific">candidate division TA06 bacterium</name>
    <dbReference type="NCBI Taxonomy" id="2250710"/>
    <lineage>
        <taxon>Bacteria</taxon>
        <taxon>Bacteria division TA06</taxon>
    </lineage>
</organism>
<feature type="domain" description="Glycosyltransferase subfamily 4-like N-terminal" evidence="2">
    <location>
        <begin position="23"/>
        <end position="191"/>
    </location>
</feature>
<evidence type="ECO:0000313" key="3">
    <source>
        <dbReference type="EMBL" id="MBI4727228.1"/>
    </source>
</evidence>
<protein>
    <submittedName>
        <fullName evidence="3">Glycosyltransferase family 4 protein</fullName>
    </submittedName>
</protein>
<dbReference type="InterPro" id="IPR050194">
    <property type="entry name" value="Glycosyltransferase_grp1"/>
</dbReference>
<dbReference type="Proteomes" id="UP000736328">
    <property type="component" value="Unassembled WGS sequence"/>
</dbReference>
<comment type="caution">
    <text evidence="3">The sequence shown here is derived from an EMBL/GenBank/DDBJ whole genome shotgun (WGS) entry which is preliminary data.</text>
</comment>
<name>A0A933IC25_UNCT6</name>
<dbReference type="Gene3D" id="3.40.50.2000">
    <property type="entry name" value="Glycogen Phosphorylase B"/>
    <property type="match status" value="2"/>
</dbReference>
<dbReference type="InterPro" id="IPR001296">
    <property type="entry name" value="Glyco_trans_1"/>
</dbReference>
<dbReference type="Pfam" id="PF00534">
    <property type="entry name" value="Glycos_transf_1"/>
    <property type="match status" value="1"/>
</dbReference>
<dbReference type="AlphaFoldDB" id="A0A933IC25"/>
<dbReference type="PANTHER" id="PTHR45947:SF3">
    <property type="entry name" value="SULFOQUINOVOSYL TRANSFERASE SQD2"/>
    <property type="match status" value="1"/>
</dbReference>
<dbReference type="GO" id="GO:0016757">
    <property type="term" value="F:glycosyltransferase activity"/>
    <property type="evidence" value="ECO:0007669"/>
    <property type="project" value="InterPro"/>
</dbReference>
<feature type="domain" description="Glycosyl transferase family 1" evidence="1">
    <location>
        <begin position="201"/>
        <end position="368"/>
    </location>
</feature>
<dbReference type="EMBL" id="JACQXR010000111">
    <property type="protein sequence ID" value="MBI4727228.1"/>
    <property type="molecule type" value="Genomic_DNA"/>
</dbReference>
<dbReference type="Pfam" id="PF13439">
    <property type="entry name" value="Glyco_transf_4"/>
    <property type="match status" value="1"/>
</dbReference>
<accession>A0A933IC25</accession>